<protein>
    <submittedName>
        <fullName evidence="2">DUF3305 domain-containing protein</fullName>
    </submittedName>
</protein>
<organism evidence="2 3">
    <name type="scientific">Ferruginivarius sediminum</name>
    <dbReference type="NCBI Taxonomy" id="2661937"/>
    <lineage>
        <taxon>Bacteria</taxon>
        <taxon>Pseudomonadati</taxon>
        <taxon>Pseudomonadota</taxon>
        <taxon>Alphaproteobacteria</taxon>
        <taxon>Rhodospirillales</taxon>
        <taxon>Rhodospirillaceae</taxon>
        <taxon>Ferruginivarius</taxon>
    </lineage>
</organism>
<sequence length="187" mass="21469">MVTYVGQETLNLGIVLERRPSDHPWQDHSWHPVGVIPQAPEADPKVAWRELLRDGDVVRFHAGTLTLSLFRKETEGYRLNLSQHPPRIFVIVRRDEDPDSPHELRPFHVTACPYEAQVYLDNGEDLVEAVAMPELVVGWVTDFVERNHVEQPFKKRKRQPHVGEEHQPFEPPADSPVRTPSPKGSRS</sequence>
<reference evidence="2 3" key="1">
    <citation type="submission" date="2018-07" db="EMBL/GenBank/DDBJ databases">
        <title>Venubactetium sediminum gen. nov., sp. nov., isolated from a marine solar saltern.</title>
        <authorList>
            <person name="Wang S."/>
        </authorList>
    </citation>
    <scope>NUCLEOTIDE SEQUENCE [LARGE SCALE GENOMIC DNA]</scope>
    <source>
        <strain evidence="2 3">WD2A32</strain>
    </source>
</reference>
<dbReference type="Pfam" id="PF11749">
    <property type="entry name" value="DUF3305"/>
    <property type="match status" value="1"/>
</dbReference>
<dbReference type="InterPro" id="IPR021736">
    <property type="entry name" value="DUF3305"/>
</dbReference>
<evidence type="ECO:0000313" key="3">
    <source>
        <dbReference type="Proteomes" id="UP000253941"/>
    </source>
</evidence>
<evidence type="ECO:0000313" key="2">
    <source>
        <dbReference type="EMBL" id="RDD62873.1"/>
    </source>
</evidence>
<gene>
    <name evidence="2" type="ORF">DRB17_06870</name>
</gene>
<dbReference type="RefSeq" id="WP_114581448.1">
    <property type="nucleotide sequence ID" value="NZ_QPMH01000004.1"/>
</dbReference>
<accession>A0A369TC26</accession>
<dbReference type="EMBL" id="QPMH01000004">
    <property type="protein sequence ID" value="RDD62873.1"/>
    <property type="molecule type" value="Genomic_DNA"/>
</dbReference>
<comment type="caution">
    <text evidence="2">The sequence shown here is derived from an EMBL/GenBank/DDBJ whole genome shotgun (WGS) entry which is preliminary data.</text>
</comment>
<evidence type="ECO:0000256" key="1">
    <source>
        <dbReference type="SAM" id="MobiDB-lite"/>
    </source>
</evidence>
<feature type="region of interest" description="Disordered" evidence="1">
    <location>
        <begin position="150"/>
        <end position="187"/>
    </location>
</feature>
<name>A0A369TC26_9PROT</name>
<proteinExistence type="predicted"/>
<keyword evidence="3" id="KW-1185">Reference proteome</keyword>
<dbReference type="AlphaFoldDB" id="A0A369TC26"/>
<dbReference type="Proteomes" id="UP000253941">
    <property type="component" value="Unassembled WGS sequence"/>
</dbReference>